<dbReference type="AlphaFoldDB" id="A0A0F9JIB7"/>
<protein>
    <recommendedName>
        <fullName evidence="2">LamG-like jellyroll fold domain-containing protein</fullName>
    </recommendedName>
</protein>
<organism evidence="1">
    <name type="scientific">marine sediment metagenome</name>
    <dbReference type="NCBI Taxonomy" id="412755"/>
    <lineage>
        <taxon>unclassified sequences</taxon>
        <taxon>metagenomes</taxon>
        <taxon>ecological metagenomes</taxon>
    </lineage>
</organism>
<reference evidence="1" key="1">
    <citation type="journal article" date="2015" name="Nature">
        <title>Complex archaea that bridge the gap between prokaryotes and eukaryotes.</title>
        <authorList>
            <person name="Spang A."/>
            <person name="Saw J.H."/>
            <person name="Jorgensen S.L."/>
            <person name="Zaremba-Niedzwiedzka K."/>
            <person name="Martijn J."/>
            <person name="Lind A.E."/>
            <person name="van Eijk R."/>
            <person name="Schleper C."/>
            <person name="Guy L."/>
            <person name="Ettema T.J."/>
        </authorList>
    </citation>
    <scope>NUCLEOTIDE SEQUENCE</scope>
</reference>
<sequence length="494" mass="54262">MNNKLFLIPVLFLLVPLVLSLSPDDANLLAWLPMNESSGKLIDYSTVTSQFNFSSFGDPTYRQTGIGHSEFSIDLDGTGDYFRDVDGIITDLISSRNSLTIGVMVNPDTSNPAFIVGNREDDGEFDGHTLEYNSGVCPFAQYIAVSINAQTWACAESAITFGEDVCMVGKWNSTGVSLYMNGTQTDYVVSTVGTNAEQRWFSIGNAGQDPPANDPLDGRIADVVVFDRPLTDEEIVEYCANGITTIAPDSTPPTFSGNQRNVTIPLTEVVVGFDINITSSDNVTGYIFAYDNGTGDQFYNSSFQELPDKPSIANVTYNYTMYNTSGVTFQWKWFANNSYGTWGVSSVYSLIVGGTTAPNVTIHSNNFFNDQNTTVINLDQSKTARLNFTLTDDIQVYGFELVILDPNGITSYNLTNATMDWTISNFTRVVNVSSFSEIEGTYTINITAWDSHTALAIPNYKVDTGKDYLIFDDAIRISADDALTAKATKQERLM</sequence>
<dbReference type="EMBL" id="LAZR01016206">
    <property type="protein sequence ID" value="KKM05501.1"/>
    <property type="molecule type" value="Genomic_DNA"/>
</dbReference>
<evidence type="ECO:0008006" key="2">
    <source>
        <dbReference type="Google" id="ProtNLM"/>
    </source>
</evidence>
<evidence type="ECO:0000313" key="1">
    <source>
        <dbReference type="EMBL" id="KKM05501.1"/>
    </source>
</evidence>
<dbReference type="InterPro" id="IPR013320">
    <property type="entry name" value="ConA-like_dom_sf"/>
</dbReference>
<dbReference type="Gene3D" id="2.60.120.200">
    <property type="match status" value="1"/>
</dbReference>
<accession>A0A0F9JIB7</accession>
<comment type="caution">
    <text evidence="1">The sequence shown here is derived from an EMBL/GenBank/DDBJ whole genome shotgun (WGS) entry which is preliminary data.</text>
</comment>
<proteinExistence type="predicted"/>
<dbReference type="SUPFAM" id="SSF49899">
    <property type="entry name" value="Concanavalin A-like lectins/glucanases"/>
    <property type="match status" value="1"/>
</dbReference>
<dbReference type="Pfam" id="PF13385">
    <property type="entry name" value="Laminin_G_3"/>
    <property type="match status" value="1"/>
</dbReference>
<name>A0A0F9JIB7_9ZZZZ</name>
<gene>
    <name evidence="1" type="ORF">LCGC14_1753480</name>
</gene>